<evidence type="ECO:0000313" key="18">
    <source>
        <dbReference type="EMBL" id="SKA81017.1"/>
    </source>
</evidence>
<feature type="transmembrane region" description="Helical" evidence="16">
    <location>
        <begin position="21"/>
        <end position="44"/>
    </location>
</feature>
<dbReference type="SUPFAM" id="SSF52540">
    <property type="entry name" value="P-loop containing nucleoside triphosphate hydrolases"/>
    <property type="match status" value="1"/>
</dbReference>
<dbReference type="InterPro" id="IPR041027">
    <property type="entry name" value="FtsK_alpha"/>
</dbReference>
<keyword evidence="8 14" id="KW-0067">ATP-binding</keyword>
<feature type="region of interest" description="Disordered" evidence="15">
    <location>
        <begin position="588"/>
        <end position="613"/>
    </location>
</feature>
<gene>
    <name evidence="18" type="ORF">SAMN02745166_00706</name>
</gene>
<dbReference type="Gene3D" id="3.30.980.40">
    <property type="match status" value="1"/>
</dbReference>
<evidence type="ECO:0000256" key="5">
    <source>
        <dbReference type="ARBA" id="ARBA00022692"/>
    </source>
</evidence>
<dbReference type="Pfam" id="PF13491">
    <property type="entry name" value="FtsK_4TM"/>
    <property type="match status" value="1"/>
</dbReference>
<keyword evidence="4" id="KW-0132">Cell division</keyword>
<comment type="subunit">
    <text evidence="13">Homohexamer. Forms a ring that surrounds DNA.</text>
</comment>
<keyword evidence="19" id="KW-1185">Reference proteome</keyword>
<dbReference type="InterPro" id="IPR036388">
    <property type="entry name" value="WH-like_DNA-bd_sf"/>
</dbReference>
<dbReference type="SUPFAM" id="SSF46785">
    <property type="entry name" value="Winged helix' DNA-binding domain"/>
    <property type="match status" value="1"/>
</dbReference>
<dbReference type="InterPro" id="IPR036390">
    <property type="entry name" value="WH_DNA-bd_sf"/>
</dbReference>
<dbReference type="AlphaFoldDB" id="A0A1T4WV73"/>
<dbReference type="PANTHER" id="PTHR22683">
    <property type="entry name" value="SPORULATION PROTEIN RELATED"/>
    <property type="match status" value="1"/>
</dbReference>
<feature type="binding site" evidence="14">
    <location>
        <begin position="464"/>
        <end position="471"/>
    </location>
    <ligand>
        <name>ATP</name>
        <dbReference type="ChEBI" id="CHEBI:30616"/>
    </ligand>
</feature>
<dbReference type="InterPro" id="IPR050206">
    <property type="entry name" value="FtsK/SpoIIIE/SftA"/>
</dbReference>
<dbReference type="PANTHER" id="PTHR22683:SF41">
    <property type="entry name" value="DNA TRANSLOCASE FTSK"/>
    <property type="match status" value="1"/>
</dbReference>
<dbReference type="Gene3D" id="3.40.50.300">
    <property type="entry name" value="P-loop containing nucleotide triphosphate hydrolases"/>
    <property type="match status" value="1"/>
</dbReference>
<evidence type="ECO:0000256" key="2">
    <source>
        <dbReference type="ARBA" id="ARBA00006474"/>
    </source>
</evidence>
<evidence type="ECO:0000259" key="17">
    <source>
        <dbReference type="PROSITE" id="PS50901"/>
    </source>
</evidence>
<comment type="similarity">
    <text evidence="2">Belongs to the FtsK/SpoIIIE/SftA family.</text>
</comment>
<dbReference type="InterPro" id="IPR025199">
    <property type="entry name" value="FtsK_4TM"/>
</dbReference>
<evidence type="ECO:0000256" key="4">
    <source>
        <dbReference type="ARBA" id="ARBA00022618"/>
    </source>
</evidence>
<proteinExistence type="inferred from homology"/>
<dbReference type="PROSITE" id="PS50901">
    <property type="entry name" value="FTSK"/>
    <property type="match status" value="1"/>
</dbReference>
<keyword evidence="10" id="KW-0238">DNA-binding</keyword>
<feature type="region of interest" description="Disordered" evidence="15">
    <location>
        <begin position="826"/>
        <end position="850"/>
    </location>
</feature>
<dbReference type="InterPro" id="IPR003593">
    <property type="entry name" value="AAA+_ATPase"/>
</dbReference>
<dbReference type="Proteomes" id="UP000190774">
    <property type="component" value="Unassembled WGS sequence"/>
</dbReference>
<organism evidence="18 19">
    <name type="scientific">Prosthecobacter debontii</name>
    <dbReference type="NCBI Taxonomy" id="48467"/>
    <lineage>
        <taxon>Bacteria</taxon>
        <taxon>Pseudomonadati</taxon>
        <taxon>Verrucomicrobiota</taxon>
        <taxon>Verrucomicrobiia</taxon>
        <taxon>Verrucomicrobiales</taxon>
        <taxon>Verrucomicrobiaceae</taxon>
        <taxon>Prosthecobacter</taxon>
    </lineage>
</organism>
<keyword evidence="12" id="KW-0131">Cell cycle</keyword>
<dbReference type="GO" id="GO:0007059">
    <property type="term" value="P:chromosome segregation"/>
    <property type="evidence" value="ECO:0007669"/>
    <property type="project" value="UniProtKB-KW"/>
</dbReference>
<evidence type="ECO:0000256" key="3">
    <source>
        <dbReference type="ARBA" id="ARBA00022475"/>
    </source>
</evidence>
<dbReference type="InterPro" id="IPR018541">
    <property type="entry name" value="Ftsk_gamma"/>
</dbReference>
<dbReference type="GO" id="GO:0005886">
    <property type="term" value="C:plasma membrane"/>
    <property type="evidence" value="ECO:0007669"/>
    <property type="project" value="UniProtKB-SubCell"/>
</dbReference>
<keyword evidence="11 16" id="KW-0472">Membrane</keyword>
<evidence type="ECO:0000256" key="7">
    <source>
        <dbReference type="ARBA" id="ARBA00022829"/>
    </source>
</evidence>
<dbReference type="InterPro" id="IPR002543">
    <property type="entry name" value="FtsK_dom"/>
</dbReference>
<keyword evidence="3" id="KW-1003">Cell membrane</keyword>
<evidence type="ECO:0000313" key="19">
    <source>
        <dbReference type="Proteomes" id="UP000190774"/>
    </source>
</evidence>
<dbReference type="Pfam" id="PF09397">
    <property type="entry name" value="FtsK_gamma"/>
    <property type="match status" value="1"/>
</dbReference>
<reference evidence="19" key="1">
    <citation type="submission" date="2017-02" db="EMBL/GenBank/DDBJ databases">
        <authorList>
            <person name="Varghese N."/>
            <person name="Submissions S."/>
        </authorList>
    </citation>
    <scope>NUCLEOTIDE SEQUENCE [LARGE SCALE GENOMIC DNA]</scope>
    <source>
        <strain evidence="19">ATCC 700200</strain>
    </source>
</reference>
<evidence type="ECO:0000256" key="13">
    <source>
        <dbReference type="ARBA" id="ARBA00025923"/>
    </source>
</evidence>
<evidence type="ECO:0000256" key="10">
    <source>
        <dbReference type="ARBA" id="ARBA00023125"/>
    </source>
</evidence>
<evidence type="ECO:0000256" key="1">
    <source>
        <dbReference type="ARBA" id="ARBA00004651"/>
    </source>
</evidence>
<dbReference type="STRING" id="48467.SAMN02745166_00706"/>
<evidence type="ECO:0000256" key="12">
    <source>
        <dbReference type="ARBA" id="ARBA00023306"/>
    </source>
</evidence>
<comment type="subcellular location">
    <subcellularLocation>
        <location evidence="1">Cell membrane</location>
        <topology evidence="1">Multi-pass membrane protein</topology>
    </subcellularLocation>
</comment>
<feature type="transmembrane region" description="Helical" evidence="16">
    <location>
        <begin position="169"/>
        <end position="188"/>
    </location>
</feature>
<feature type="transmembrane region" description="Helical" evidence="16">
    <location>
        <begin position="143"/>
        <end position="162"/>
    </location>
</feature>
<sequence>MAAELAKSRPARGRVQEKESPWNDAIGIAMLVLAAMYLLALVSYDPMDLPSWFWLSVTDQPNAVVKNFVGRFGAMGAGLSLYLAGMAIYLLPISMTWFGVCKLASNLKVTGRSWLGVALMVISMAAIFEVQDILNQRDNITPLGGGGGFGYLIGGSILANLLGSVGSTVVLAGVYAVGFFLASGIHPLQAIQDIRMEITQAWETWQIRKELAARGVEPETSAVSASPSRRRKTTADKADTVPAGPLVTPELGLTFEAPKPKIIDSSANREHTENKDKPRLSEVWEKKRAQKLEQAPHGTLGSLAVRFKDYKLPELDLLSWPDESQRKPTDTRELLAIQETIVKALASFNVKVEAGDITRGPSITRYEVRPVDGLRVARIAALDDDIARATCAERINILAPIPGKDTVGIELANRDKVAVPIRELLEDEVFANGKAKLPIALGKDVYGKTIIGDLAAMPHLLVAGATGSGKSVCINGIITSLLCRFAPDELRFIMIDPKVVEMQNYADLPHLALPVVTDPKKALLALRWVVREMESRYQMFAQEGCRNFETFNNRNRKRAAANEARKAAAAAAQTVIPANEVETEIEADMETEAAPPPPPSRTPRKAAAGKDDSRVSAAFAKAAAAADHLVDGTTPPWDDMDQSNEADMDVETDADAENEATELPVDQHGNWIGDSLPPQPKVRSQEFIIPDTLPYIVVIIDELADLMQTAPADIEVAIARITQMARAAGIHLIVATQTPRADVITGVIKANIPTRIAFQVSSALDSRVILDRKGAENLVGKGDMLYVPPGGAQPIRSQGALVTDDEIHAVVERCAEQGKPIFDVKVDDETGEMGGDDDDDNGGVSSEEEQTLERCLEVIRQEKKASTSLFQRRLKLGYGRAARMMDILEDRGIIGPGEGAKPREILVDMDMI</sequence>
<dbReference type="InterPro" id="IPR027417">
    <property type="entry name" value="P-loop_NTPase"/>
</dbReference>
<protein>
    <submittedName>
        <fullName evidence="18">FtsK/SpoIIIE family protein</fullName>
    </submittedName>
</protein>
<feature type="domain" description="FtsK" evidence="17">
    <location>
        <begin position="447"/>
        <end position="767"/>
    </location>
</feature>
<feature type="compositionally biased region" description="Acidic residues" evidence="15">
    <location>
        <begin position="829"/>
        <end position="850"/>
    </location>
</feature>
<accession>A0A1T4WV73</accession>
<keyword evidence="9 16" id="KW-1133">Transmembrane helix</keyword>
<feature type="transmembrane region" description="Helical" evidence="16">
    <location>
        <begin position="113"/>
        <end position="131"/>
    </location>
</feature>
<evidence type="ECO:0000256" key="8">
    <source>
        <dbReference type="ARBA" id="ARBA00022840"/>
    </source>
</evidence>
<keyword evidence="7" id="KW-0159">Chromosome partition</keyword>
<dbReference type="Pfam" id="PF17854">
    <property type="entry name" value="FtsK_alpha"/>
    <property type="match status" value="1"/>
</dbReference>
<dbReference type="Gene3D" id="1.10.10.10">
    <property type="entry name" value="Winged helix-like DNA-binding domain superfamily/Winged helix DNA-binding domain"/>
    <property type="match status" value="1"/>
</dbReference>
<dbReference type="RefSeq" id="WP_078811915.1">
    <property type="nucleotide sequence ID" value="NZ_FUYE01000002.1"/>
</dbReference>
<dbReference type="SMART" id="SM00382">
    <property type="entry name" value="AAA"/>
    <property type="match status" value="1"/>
</dbReference>
<feature type="compositionally biased region" description="Acidic residues" evidence="15">
    <location>
        <begin position="638"/>
        <end position="654"/>
    </location>
</feature>
<dbReference type="OrthoDB" id="9807790at2"/>
<feature type="transmembrane region" description="Helical" evidence="16">
    <location>
        <begin position="79"/>
        <end position="101"/>
    </location>
</feature>
<keyword evidence="5 16" id="KW-0812">Transmembrane</keyword>
<feature type="compositionally biased region" description="Basic and acidic residues" evidence="15">
    <location>
        <begin position="258"/>
        <end position="282"/>
    </location>
</feature>
<dbReference type="SMART" id="SM00843">
    <property type="entry name" value="Ftsk_gamma"/>
    <property type="match status" value="1"/>
</dbReference>
<name>A0A1T4WV73_9BACT</name>
<feature type="region of interest" description="Disordered" evidence="15">
    <location>
        <begin position="630"/>
        <end position="654"/>
    </location>
</feature>
<dbReference type="GO" id="GO:0005524">
    <property type="term" value="F:ATP binding"/>
    <property type="evidence" value="ECO:0007669"/>
    <property type="project" value="UniProtKB-UniRule"/>
</dbReference>
<evidence type="ECO:0000256" key="16">
    <source>
        <dbReference type="SAM" id="Phobius"/>
    </source>
</evidence>
<dbReference type="GO" id="GO:0051301">
    <property type="term" value="P:cell division"/>
    <property type="evidence" value="ECO:0007669"/>
    <property type="project" value="UniProtKB-KW"/>
</dbReference>
<evidence type="ECO:0000256" key="9">
    <source>
        <dbReference type="ARBA" id="ARBA00022989"/>
    </source>
</evidence>
<dbReference type="Pfam" id="PF01580">
    <property type="entry name" value="FtsK_SpoIIIE"/>
    <property type="match status" value="1"/>
</dbReference>
<evidence type="ECO:0000256" key="14">
    <source>
        <dbReference type="PROSITE-ProRule" id="PRU00289"/>
    </source>
</evidence>
<evidence type="ECO:0000256" key="11">
    <source>
        <dbReference type="ARBA" id="ARBA00023136"/>
    </source>
</evidence>
<evidence type="ECO:0000256" key="15">
    <source>
        <dbReference type="SAM" id="MobiDB-lite"/>
    </source>
</evidence>
<dbReference type="GO" id="GO:0003677">
    <property type="term" value="F:DNA binding"/>
    <property type="evidence" value="ECO:0007669"/>
    <property type="project" value="UniProtKB-KW"/>
</dbReference>
<evidence type="ECO:0000256" key="6">
    <source>
        <dbReference type="ARBA" id="ARBA00022741"/>
    </source>
</evidence>
<keyword evidence="6 14" id="KW-0547">Nucleotide-binding</keyword>
<dbReference type="EMBL" id="FUYE01000002">
    <property type="protein sequence ID" value="SKA81017.1"/>
    <property type="molecule type" value="Genomic_DNA"/>
</dbReference>
<feature type="region of interest" description="Disordered" evidence="15">
    <location>
        <begin position="216"/>
        <end position="282"/>
    </location>
</feature>